<reference evidence="2 3" key="1">
    <citation type="submission" date="2024-04" db="EMBL/GenBank/DDBJ databases">
        <authorList>
            <person name="Waldvogel A.-M."/>
            <person name="Schoenle A."/>
        </authorList>
    </citation>
    <scope>NUCLEOTIDE SEQUENCE [LARGE SCALE GENOMIC DNA]</scope>
</reference>
<keyword evidence="3" id="KW-1185">Reference proteome</keyword>
<proteinExistence type="predicted"/>
<sequence>MISWCKEPFKNCTIASKQLAPWISPAVLSVPTLPEINWTRSEDGLWGDLISRPAPSKESPTLSQSVRPHSPRSDLARAPPGVWEAGPRWTGSPLLMNVFVSVDTTAIHNLISKMMFHRDPKQQQRLNYERELVRFAVLPFCCS</sequence>
<dbReference type="Proteomes" id="UP001497482">
    <property type="component" value="Chromosome 21"/>
</dbReference>
<feature type="region of interest" description="Disordered" evidence="1">
    <location>
        <begin position="49"/>
        <end position="81"/>
    </location>
</feature>
<evidence type="ECO:0000256" key="1">
    <source>
        <dbReference type="SAM" id="MobiDB-lite"/>
    </source>
</evidence>
<dbReference type="AlphaFoldDB" id="A0AAV2L662"/>
<dbReference type="EMBL" id="OZ035843">
    <property type="protein sequence ID" value="CAL1596916.1"/>
    <property type="molecule type" value="Genomic_DNA"/>
</dbReference>
<gene>
    <name evidence="2" type="ORF">KC01_LOCUS25514</name>
</gene>
<protein>
    <submittedName>
        <fullName evidence="2">Uncharacterized protein</fullName>
    </submittedName>
</protein>
<evidence type="ECO:0000313" key="3">
    <source>
        <dbReference type="Proteomes" id="UP001497482"/>
    </source>
</evidence>
<feature type="compositionally biased region" description="Polar residues" evidence="1">
    <location>
        <begin position="58"/>
        <end position="67"/>
    </location>
</feature>
<evidence type="ECO:0000313" key="2">
    <source>
        <dbReference type="EMBL" id="CAL1596916.1"/>
    </source>
</evidence>
<accession>A0AAV2L662</accession>
<name>A0AAV2L662_KNICA</name>
<organism evidence="2 3">
    <name type="scientific">Knipowitschia caucasica</name>
    <name type="common">Caucasian dwarf goby</name>
    <name type="synonym">Pomatoschistus caucasicus</name>
    <dbReference type="NCBI Taxonomy" id="637954"/>
    <lineage>
        <taxon>Eukaryota</taxon>
        <taxon>Metazoa</taxon>
        <taxon>Chordata</taxon>
        <taxon>Craniata</taxon>
        <taxon>Vertebrata</taxon>
        <taxon>Euteleostomi</taxon>
        <taxon>Actinopterygii</taxon>
        <taxon>Neopterygii</taxon>
        <taxon>Teleostei</taxon>
        <taxon>Neoteleostei</taxon>
        <taxon>Acanthomorphata</taxon>
        <taxon>Gobiaria</taxon>
        <taxon>Gobiiformes</taxon>
        <taxon>Gobioidei</taxon>
        <taxon>Gobiidae</taxon>
        <taxon>Gobiinae</taxon>
        <taxon>Knipowitschia</taxon>
    </lineage>
</organism>